<dbReference type="Pfam" id="PF06889">
    <property type="entry name" value="DUF1266"/>
    <property type="match status" value="1"/>
</dbReference>
<feature type="domain" description="DUF1266" evidence="1">
    <location>
        <begin position="52"/>
        <end position="215"/>
    </location>
</feature>
<proteinExistence type="predicted"/>
<dbReference type="AlphaFoldDB" id="A0A3B0YB73"/>
<organism evidence="2">
    <name type="scientific">hydrothermal vent metagenome</name>
    <dbReference type="NCBI Taxonomy" id="652676"/>
    <lineage>
        <taxon>unclassified sequences</taxon>
        <taxon>metagenomes</taxon>
        <taxon>ecological metagenomes</taxon>
    </lineage>
</organism>
<dbReference type="InterPro" id="IPR009677">
    <property type="entry name" value="DUF1266"/>
</dbReference>
<gene>
    <name evidence="2" type="ORF">MNBD_GAMMA10-223</name>
</gene>
<name>A0A3B0YB73_9ZZZZ</name>
<evidence type="ECO:0000313" key="2">
    <source>
        <dbReference type="EMBL" id="VAW65606.1"/>
    </source>
</evidence>
<evidence type="ECO:0000259" key="1">
    <source>
        <dbReference type="Pfam" id="PF06889"/>
    </source>
</evidence>
<dbReference type="EMBL" id="UOFJ01000182">
    <property type="protein sequence ID" value="VAW65606.1"/>
    <property type="molecule type" value="Genomic_DNA"/>
</dbReference>
<protein>
    <recommendedName>
        <fullName evidence="1">DUF1266 domain-containing protein</fullName>
    </recommendedName>
</protein>
<sequence length="224" mass="26227">MSHNPDNLSTTQLWGLALSSLLTEMNHQRHDILDYHNGEKQGVEQLRHVTKRDWGIETREELLDILDWLKKEGQNANYLNMQNHIKSLSEAGINAYIEAHQKNEDLQNRLLLVKNYRHALNNSGILAWDIGRYVYLCRCGACLELFSQKESWEFIFKASLLAQKTYDSWYSFAISYIAGRKYWRAIATEDRALLEMDIVLRLTGDEKSPWNTLKWNHSLTLNEL</sequence>
<reference evidence="2" key="1">
    <citation type="submission" date="2018-06" db="EMBL/GenBank/DDBJ databases">
        <authorList>
            <person name="Zhirakovskaya E."/>
        </authorList>
    </citation>
    <scope>NUCLEOTIDE SEQUENCE</scope>
</reference>
<accession>A0A3B0YB73</accession>